<keyword evidence="1" id="KW-0732">Signal</keyword>
<protein>
    <recommendedName>
        <fullName evidence="4">Lipoprotein</fullName>
    </recommendedName>
</protein>
<reference evidence="2 3" key="1">
    <citation type="journal article" date="2014" name="Antonie Van Leeuwenhoek">
        <title>Hyphomonas beringensis sp. nov. and Hyphomonas chukchiensis sp. nov., isolated from surface seawater of the Bering Sea and Chukchi Sea.</title>
        <authorList>
            <person name="Li C."/>
            <person name="Lai Q."/>
            <person name="Li G."/>
            <person name="Dong C."/>
            <person name="Wang J."/>
            <person name="Liao Y."/>
            <person name="Shao Z."/>
        </authorList>
    </citation>
    <scope>NUCLEOTIDE SEQUENCE [LARGE SCALE GENOMIC DNA]</scope>
    <source>
        <strain evidence="2 3">PS728</strain>
    </source>
</reference>
<evidence type="ECO:0008006" key="4">
    <source>
        <dbReference type="Google" id="ProtNLM"/>
    </source>
</evidence>
<gene>
    <name evidence="2" type="ORF">HPO_10852</name>
</gene>
<dbReference type="EMBL" id="ARYM01000011">
    <property type="protein sequence ID" value="KCZ98398.1"/>
    <property type="molecule type" value="Genomic_DNA"/>
</dbReference>
<dbReference type="OrthoDB" id="9760620at2"/>
<dbReference type="Proteomes" id="UP000027100">
    <property type="component" value="Unassembled WGS sequence"/>
</dbReference>
<name>A0A062V8C3_9PROT</name>
<proteinExistence type="predicted"/>
<keyword evidence="3" id="KW-1185">Reference proteome</keyword>
<evidence type="ECO:0000313" key="3">
    <source>
        <dbReference type="Proteomes" id="UP000027100"/>
    </source>
</evidence>
<comment type="caution">
    <text evidence="2">The sequence shown here is derived from an EMBL/GenBank/DDBJ whole genome shotgun (WGS) entry which is preliminary data.</text>
</comment>
<evidence type="ECO:0000313" key="2">
    <source>
        <dbReference type="EMBL" id="KCZ98398.1"/>
    </source>
</evidence>
<dbReference type="AlphaFoldDB" id="A0A062V8C3"/>
<accession>A0A062V8C3</accession>
<dbReference type="PATRIC" id="fig|1280954.3.peg.2199"/>
<sequence length="407" mass="44030">MIGAVAYRLAALCLLAAPLIGGAAQAEADPCETVHLPKALEASLRQTNTAEQFQQALTEIDGQVSRCPDHPWLNMMGALMDMRAYDVLVRGNNNQVNQSAVDYLIRAYGRSSKYIAVQSEDRQDRFGVQAGAQRGNLTYSAAADNRKAIITALMQIAKLGTVHPYLAAEAPPACNGWIASDSQTVAYAMKTEADLIFRPFLEAAAKSCSTDQTRKNDTPAGALAYSYTNLVRTGAITDPAQVRDLLLAARAARDTYFEMNHGQFGILLSKITSGELDSQLRKHGVDPQAGLLPRDQWFAGKRMSGDEVNFTLAWTLSDTWAGLAAEMAAGTKTLAEAGTAYTNFVSGIVAEGRAAGLEAETRAAILFALTNVQESRTRAHTMDGYDLPPPWLFDMLKKVYGPQKAEE</sequence>
<dbReference type="STRING" id="1280954.HPO_10852"/>
<dbReference type="RefSeq" id="WP_035598325.1">
    <property type="nucleotide sequence ID" value="NZ_ARYM01000011.1"/>
</dbReference>
<organism evidence="2 3">
    <name type="scientific">Hyphomonas polymorpha PS728</name>
    <dbReference type="NCBI Taxonomy" id="1280954"/>
    <lineage>
        <taxon>Bacteria</taxon>
        <taxon>Pseudomonadati</taxon>
        <taxon>Pseudomonadota</taxon>
        <taxon>Alphaproteobacteria</taxon>
        <taxon>Hyphomonadales</taxon>
        <taxon>Hyphomonadaceae</taxon>
        <taxon>Hyphomonas</taxon>
    </lineage>
</organism>
<feature type="chain" id="PRO_5001618735" description="Lipoprotein" evidence="1">
    <location>
        <begin position="29"/>
        <end position="407"/>
    </location>
</feature>
<feature type="signal peptide" evidence="1">
    <location>
        <begin position="1"/>
        <end position="28"/>
    </location>
</feature>
<evidence type="ECO:0000256" key="1">
    <source>
        <dbReference type="SAM" id="SignalP"/>
    </source>
</evidence>